<reference evidence="2" key="1">
    <citation type="journal article" date="2020" name="Nature">
        <title>Giant virus diversity and host interactions through global metagenomics.</title>
        <authorList>
            <person name="Schulz F."/>
            <person name="Roux S."/>
            <person name="Paez-Espino D."/>
            <person name="Jungbluth S."/>
            <person name="Walsh D.A."/>
            <person name="Denef V.J."/>
            <person name="McMahon K.D."/>
            <person name="Konstantinidis K.T."/>
            <person name="Eloe-Fadrosh E.A."/>
            <person name="Kyrpides N.C."/>
            <person name="Woyke T."/>
        </authorList>
    </citation>
    <scope>NUCLEOTIDE SEQUENCE</scope>
    <source>
        <strain evidence="2">GVMAG-M-3300009187-29</strain>
    </source>
</reference>
<organism evidence="2">
    <name type="scientific">viral metagenome</name>
    <dbReference type="NCBI Taxonomy" id="1070528"/>
    <lineage>
        <taxon>unclassified sequences</taxon>
        <taxon>metagenomes</taxon>
        <taxon>organismal metagenomes</taxon>
    </lineage>
</organism>
<evidence type="ECO:0000313" key="2">
    <source>
        <dbReference type="EMBL" id="QHS86247.1"/>
    </source>
</evidence>
<accession>A0A6C0B206</accession>
<feature type="region of interest" description="Disordered" evidence="1">
    <location>
        <begin position="18"/>
        <end position="54"/>
    </location>
</feature>
<name>A0A6C0B206_9ZZZZ</name>
<dbReference type="EMBL" id="MN739052">
    <property type="protein sequence ID" value="QHS86247.1"/>
    <property type="molecule type" value="Genomic_DNA"/>
</dbReference>
<evidence type="ECO:0000256" key="1">
    <source>
        <dbReference type="SAM" id="MobiDB-lite"/>
    </source>
</evidence>
<proteinExistence type="predicted"/>
<sequence length="54" mass="6523">MEENTFYRKATVEDFFDNSETINQNNKHNKNHSHNDNDVKKNQQEFGNKKRIKP</sequence>
<protein>
    <submittedName>
        <fullName evidence="2">Uncharacterized protein</fullName>
    </submittedName>
</protein>
<feature type="compositionally biased region" description="Basic and acidic residues" evidence="1">
    <location>
        <begin position="33"/>
        <end position="43"/>
    </location>
</feature>
<dbReference type="AlphaFoldDB" id="A0A6C0B206"/>